<keyword evidence="1" id="KW-0479">Metal-binding</keyword>
<dbReference type="InterPro" id="IPR051610">
    <property type="entry name" value="GPI/OXD"/>
</dbReference>
<protein>
    <submittedName>
        <fullName evidence="3">Cupin domain-containing protein</fullName>
    </submittedName>
</protein>
<dbReference type="GO" id="GO:0046872">
    <property type="term" value="F:metal ion binding"/>
    <property type="evidence" value="ECO:0007669"/>
    <property type="project" value="UniProtKB-KW"/>
</dbReference>
<gene>
    <name evidence="3" type="ORF">KCG34_20825</name>
</gene>
<dbReference type="KEGG" id="caul:KCG34_20825"/>
<accession>A0A975FXY4</accession>
<dbReference type="SUPFAM" id="SSF51182">
    <property type="entry name" value="RmlC-like cupins"/>
    <property type="match status" value="1"/>
</dbReference>
<dbReference type="InterPro" id="IPR013096">
    <property type="entry name" value="Cupin_2"/>
</dbReference>
<dbReference type="InterPro" id="IPR011051">
    <property type="entry name" value="RmlC_Cupin_sf"/>
</dbReference>
<dbReference type="Pfam" id="PF07883">
    <property type="entry name" value="Cupin_2"/>
    <property type="match status" value="1"/>
</dbReference>
<keyword evidence="4" id="KW-1185">Reference proteome</keyword>
<dbReference type="PANTHER" id="PTHR35848:SF9">
    <property type="entry name" value="SLL1358 PROTEIN"/>
    <property type="match status" value="1"/>
</dbReference>
<feature type="domain" description="Cupin type-2" evidence="2">
    <location>
        <begin position="46"/>
        <end position="115"/>
    </location>
</feature>
<evidence type="ECO:0000259" key="2">
    <source>
        <dbReference type="Pfam" id="PF07883"/>
    </source>
</evidence>
<dbReference type="AlphaFoldDB" id="A0A975FXY4"/>
<evidence type="ECO:0000256" key="1">
    <source>
        <dbReference type="ARBA" id="ARBA00022723"/>
    </source>
</evidence>
<dbReference type="EMBL" id="CP073078">
    <property type="protein sequence ID" value="QUD87470.1"/>
    <property type="molecule type" value="Genomic_DNA"/>
</dbReference>
<dbReference type="Proteomes" id="UP000676409">
    <property type="component" value="Chromosome"/>
</dbReference>
<dbReference type="PANTHER" id="PTHR35848">
    <property type="entry name" value="OXALATE-BINDING PROTEIN"/>
    <property type="match status" value="1"/>
</dbReference>
<dbReference type="InterPro" id="IPR014710">
    <property type="entry name" value="RmlC-like_jellyroll"/>
</dbReference>
<dbReference type="Gene3D" id="2.60.120.10">
    <property type="entry name" value="Jelly Rolls"/>
    <property type="match status" value="1"/>
</dbReference>
<evidence type="ECO:0000313" key="4">
    <source>
        <dbReference type="Proteomes" id="UP000676409"/>
    </source>
</evidence>
<organism evidence="3 4">
    <name type="scientific">Phenylobacterium montanum</name>
    <dbReference type="NCBI Taxonomy" id="2823693"/>
    <lineage>
        <taxon>Bacteria</taxon>
        <taxon>Pseudomonadati</taxon>
        <taxon>Pseudomonadota</taxon>
        <taxon>Alphaproteobacteria</taxon>
        <taxon>Caulobacterales</taxon>
        <taxon>Caulobacteraceae</taxon>
        <taxon>Phenylobacterium</taxon>
    </lineage>
</organism>
<sequence>MPKIDLDAIEPALGCSYPAPYDQPLARRTARDVGAAGGLTDFVAIHVVLPPGCWSSQRHWHEGEDELVAVLSGEAVLIDDHGRRPMKAGDVATFPKNDGNGHYLINESDRDCILIGVSLPERSLVHYPDIDLLWSPETGETHVDGTPY</sequence>
<name>A0A975FXY4_9CAUL</name>
<proteinExistence type="predicted"/>
<reference evidence="3" key="1">
    <citation type="submission" date="2021-04" db="EMBL/GenBank/DDBJ databases">
        <title>The complete genome sequence of Caulobacter sp. S6.</title>
        <authorList>
            <person name="Tang Y."/>
            <person name="Ouyang W."/>
            <person name="Liu Q."/>
            <person name="Huang B."/>
            <person name="Guo Z."/>
            <person name="Lei P."/>
        </authorList>
    </citation>
    <scope>NUCLEOTIDE SEQUENCE</scope>
    <source>
        <strain evidence="3">S6</strain>
    </source>
</reference>
<dbReference type="CDD" id="cd02224">
    <property type="entry name" value="cupin_SPO2919-like"/>
    <property type="match status" value="1"/>
</dbReference>
<dbReference type="RefSeq" id="WP_211937522.1">
    <property type="nucleotide sequence ID" value="NZ_CP073078.1"/>
</dbReference>
<evidence type="ECO:0000313" key="3">
    <source>
        <dbReference type="EMBL" id="QUD87470.1"/>
    </source>
</evidence>